<comment type="similarity">
    <text evidence="1">Belongs to the short-chain dehydrogenases/reductases (SDR) family.</text>
</comment>
<reference evidence="4" key="1">
    <citation type="submission" date="2020-11" db="EMBL/GenBank/DDBJ databases">
        <title>Nocardioides cynanchi sp. nov., isolated from soil of rhizosphere of Cynanchum wilfordii.</title>
        <authorList>
            <person name="Lee J.-S."/>
            <person name="Suh M.K."/>
            <person name="Kim J.-S."/>
        </authorList>
    </citation>
    <scope>NUCLEOTIDE SEQUENCE</scope>
    <source>
        <strain evidence="4">KCTC 19276</strain>
    </source>
</reference>
<keyword evidence="2" id="KW-0560">Oxidoreductase</keyword>
<dbReference type="NCBIfam" id="TIGR03971">
    <property type="entry name" value="SDR_subfam_1"/>
    <property type="match status" value="1"/>
</dbReference>
<keyword evidence="3" id="KW-0520">NAD</keyword>
<dbReference type="FunFam" id="3.40.50.720:FF:000084">
    <property type="entry name" value="Short-chain dehydrogenase reductase"/>
    <property type="match status" value="1"/>
</dbReference>
<evidence type="ECO:0000256" key="2">
    <source>
        <dbReference type="ARBA" id="ARBA00023002"/>
    </source>
</evidence>
<dbReference type="InterPro" id="IPR023985">
    <property type="entry name" value="SDR_subfam_1"/>
</dbReference>
<protein>
    <submittedName>
        <fullName evidence="4">Mycofactocin-coupled SDR family oxidoreductase</fullName>
    </submittedName>
</protein>
<accession>A0A930YKM8</accession>
<evidence type="ECO:0000256" key="1">
    <source>
        <dbReference type="ARBA" id="ARBA00006484"/>
    </source>
</evidence>
<dbReference type="CDD" id="cd05233">
    <property type="entry name" value="SDR_c"/>
    <property type="match status" value="1"/>
</dbReference>
<name>A0A930YKM8_9ACTN</name>
<evidence type="ECO:0000256" key="3">
    <source>
        <dbReference type="ARBA" id="ARBA00023027"/>
    </source>
</evidence>
<evidence type="ECO:0000313" key="4">
    <source>
        <dbReference type="EMBL" id="MBF4766214.1"/>
    </source>
</evidence>
<dbReference type="Pfam" id="PF13561">
    <property type="entry name" value="adh_short_C2"/>
    <property type="match status" value="1"/>
</dbReference>
<dbReference type="RefSeq" id="WP_194694373.1">
    <property type="nucleotide sequence ID" value="NZ_JADKPO010000001.1"/>
</dbReference>
<dbReference type="PANTHER" id="PTHR24321:SF8">
    <property type="entry name" value="ESTRADIOL 17-BETA-DEHYDROGENASE 8-RELATED"/>
    <property type="match status" value="1"/>
</dbReference>
<dbReference type="GO" id="GO:0016491">
    <property type="term" value="F:oxidoreductase activity"/>
    <property type="evidence" value="ECO:0007669"/>
    <property type="project" value="UniProtKB-KW"/>
</dbReference>
<keyword evidence="5" id="KW-1185">Reference proteome</keyword>
<dbReference type="PROSITE" id="PS00061">
    <property type="entry name" value="ADH_SHORT"/>
    <property type="match status" value="1"/>
</dbReference>
<dbReference type="NCBIfam" id="NF009467">
    <property type="entry name" value="PRK12826.1-3"/>
    <property type="match status" value="1"/>
</dbReference>
<organism evidence="4 5">
    <name type="scientific">Nocardioides agariphilus</name>
    <dbReference type="NCBI Taxonomy" id="433664"/>
    <lineage>
        <taxon>Bacteria</taxon>
        <taxon>Bacillati</taxon>
        <taxon>Actinomycetota</taxon>
        <taxon>Actinomycetes</taxon>
        <taxon>Propionibacteriales</taxon>
        <taxon>Nocardioidaceae</taxon>
        <taxon>Nocardioides</taxon>
    </lineage>
</organism>
<dbReference type="InterPro" id="IPR002347">
    <property type="entry name" value="SDR_fam"/>
</dbReference>
<dbReference type="InterPro" id="IPR020904">
    <property type="entry name" value="Sc_DH/Rdtase_CS"/>
</dbReference>
<comment type="caution">
    <text evidence="4">The sequence shown here is derived from an EMBL/GenBank/DDBJ whole genome shotgun (WGS) entry which is preliminary data.</text>
</comment>
<dbReference type="Gene3D" id="3.40.50.720">
    <property type="entry name" value="NAD(P)-binding Rossmann-like Domain"/>
    <property type="match status" value="1"/>
</dbReference>
<dbReference type="AlphaFoldDB" id="A0A930YKM8"/>
<dbReference type="InterPro" id="IPR036291">
    <property type="entry name" value="NAD(P)-bd_dom_sf"/>
</dbReference>
<dbReference type="Proteomes" id="UP000660668">
    <property type="component" value="Unassembled WGS sequence"/>
</dbReference>
<dbReference type="PRINTS" id="PR00081">
    <property type="entry name" value="GDHRDH"/>
</dbReference>
<dbReference type="SUPFAM" id="SSF51735">
    <property type="entry name" value="NAD(P)-binding Rossmann-fold domains"/>
    <property type="match status" value="1"/>
</dbReference>
<sequence length="276" mass="29429">MGRLNGKVALITGAARGQGRAHAVRMAEEGADIVAIDIVGQIDTAVYEMSSPSDLEETVRQVEALDRRIIAAPGDVRSQADVDKLVASALEDFGHIDIVAANAGIFSYAPFWELTETQWDDMQDVCLKGVWHTLKAVAPSMIAAGNGGSMILTSSTAGLKQIPNSAHYVAAKHGVVGLMRAAASELAQHNIRVNTVHPTTVATPMIQNDPTYALFRPDLEHPTQEDAIPAFASVNLIPVPWVEPVDISNAVLFLASDESRFITGHTLSVDAGFAIK</sequence>
<proteinExistence type="inferred from homology"/>
<dbReference type="PANTHER" id="PTHR24321">
    <property type="entry name" value="DEHYDROGENASES, SHORT CHAIN"/>
    <property type="match status" value="1"/>
</dbReference>
<dbReference type="EMBL" id="JADKPO010000001">
    <property type="protein sequence ID" value="MBF4766214.1"/>
    <property type="molecule type" value="Genomic_DNA"/>
</dbReference>
<dbReference type="PRINTS" id="PR00080">
    <property type="entry name" value="SDRFAMILY"/>
</dbReference>
<gene>
    <name evidence="4" type="ORF">ISU10_00350</name>
</gene>
<evidence type="ECO:0000313" key="5">
    <source>
        <dbReference type="Proteomes" id="UP000660668"/>
    </source>
</evidence>